<reference evidence="1 2" key="1">
    <citation type="submission" date="2016-10" db="EMBL/GenBank/DDBJ databases">
        <authorList>
            <person name="de Groot N.N."/>
        </authorList>
    </citation>
    <scope>NUCLEOTIDE SEQUENCE [LARGE SCALE GENOMIC DNA]</scope>
    <source>
        <strain evidence="1 2">DSM 19981</strain>
    </source>
</reference>
<dbReference type="RefSeq" id="WP_175534185.1">
    <property type="nucleotide sequence ID" value="NZ_FOSQ01000016.1"/>
</dbReference>
<dbReference type="Pfam" id="PF13489">
    <property type="entry name" value="Methyltransf_23"/>
    <property type="match status" value="1"/>
</dbReference>
<proteinExistence type="predicted"/>
<dbReference type="InterPro" id="IPR029063">
    <property type="entry name" value="SAM-dependent_MTases_sf"/>
</dbReference>
<keyword evidence="1" id="KW-0808">Transferase</keyword>
<sequence>MAGAYSNLPAGGTDALTFYLQQGANIGGMAMRLEALSRPPGTAFVEVGCGFGLSLDFARRMLGWQVRGLDPSPFAAAGRDQLGVPIESRYLEASGLDHACADVIHASEFIEHMADPVPMLATLRQALREDGTLLLTTPAAEMIRPDTGDGLLVPLLSPGWHLVIQSAESLRWALREAGFETVSVVREGAQLVAMAGRLPDAAAPGTTSRVRYREWLRQVAETVPAESDLGFGARARLYRELVTAGLAEADAVWTALNAAAQARWGSQLERLGAAPTDALSLEALVTREPLGLAGILLARGWVQKRTGKPPQALFEGAIRAAGRLRAALRDLGADDGDAEDLAFAAEAELILLAAERGEDGIATRLRALREAGGHRHADTTAATCFISLVNKAAFDEAQQLGGVARSVIATLRDPARPLTWADASVVYCAATMELQVEGGRPALAVTWLGDLRARILHHHQSSGPHGPAAGTDLFWPAVDAEMLGWRLQGQQRTAIQVAADAERAAKEARFPARAT</sequence>
<accession>A0A1I4EIH5</accession>
<organism evidence="1 2">
    <name type="scientific">Falsiroseomonas stagni DSM 19981</name>
    <dbReference type="NCBI Taxonomy" id="1123062"/>
    <lineage>
        <taxon>Bacteria</taxon>
        <taxon>Pseudomonadati</taxon>
        <taxon>Pseudomonadota</taxon>
        <taxon>Alphaproteobacteria</taxon>
        <taxon>Acetobacterales</taxon>
        <taxon>Roseomonadaceae</taxon>
        <taxon>Falsiroseomonas</taxon>
    </lineage>
</organism>
<gene>
    <name evidence="1" type="ORF">SAMN02745775_1164</name>
</gene>
<dbReference type="PANTHER" id="PTHR43861">
    <property type="entry name" value="TRANS-ACONITATE 2-METHYLTRANSFERASE-RELATED"/>
    <property type="match status" value="1"/>
</dbReference>
<dbReference type="SUPFAM" id="SSF53335">
    <property type="entry name" value="S-adenosyl-L-methionine-dependent methyltransferases"/>
    <property type="match status" value="1"/>
</dbReference>
<keyword evidence="2" id="KW-1185">Reference proteome</keyword>
<dbReference type="AlphaFoldDB" id="A0A1I4EIH5"/>
<dbReference type="GO" id="GO:0032259">
    <property type="term" value="P:methylation"/>
    <property type="evidence" value="ECO:0007669"/>
    <property type="project" value="UniProtKB-KW"/>
</dbReference>
<evidence type="ECO:0000313" key="2">
    <source>
        <dbReference type="Proteomes" id="UP000199473"/>
    </source>
</evidence>
<dbReference type="CDD" id="cd02440">
    <property type="entry name" value="AdoMet_MTases"/>
    <property type="match status" value="1"/>
</dbReference>
<evidence type="ECO:0000313" key="1">
    <source>
        <dbReference type="EMBL" id="SFL04367.1"/>
    </source>
</evidence>
<keyword evidence="1" id="KW-0489">Methyltransferase</keyword>
<dbReference type="EMBL" id="FOSQ01000016">
    <property type="protein sequence ID" value="SFL04367.1"/>
    <property type="molecule type" value="Genomic_DNA"/>
</dbReference>
<dbReference type="Gene3D" id="3.40.50.150">
    <property type="entry name" value="Vaccinia Virus protein VP39"/>
    <property type="match status" value="1"/>
</dbReference>
<name>A0A1I4EIH5_9PROT</name>
<dbReference type="Proteomes" id="UP000199473">
    <property type="component" value="Unassembled WGS sequence"/>
</dbReference>
<dbReference type="GO" id="GO:0008168">
    <property type="term" value="F:methyltransferase activity"/>
    <property type="evidence" value="ECO:0007669"/>
    <property type="project" value="UniProtKB-KW"/>
</dbReference>
<dbReference type="STRING" id="1123062.SAMN02745775_1164"/>
<protein>
    <submittedName>
        <fullName evidence="1">Methyltransferase domain-containing protein</fullName>
    </submittedName>
</protein>